<dbReference type="RefSeq" id="WP_343791118.1">
    <property type="nucleotide sequence ID" value="NZ_BAAAEU010000010.1"/>
</dbReference>
<comment type="caution">
    <text evidence="2">The sequence shown here is derived from an EMBL/GenBank/DDBJ whole genome shotgun (WGS) entry which is preliminary data.</text>
</comment>
<sequence length="222" mass="22638">MKTTTMACAIALGLAMTVAASGTLYAADQPQTAPPATAPAAAATAAPKLHVALRELWQGHIQHTRAYAMAVRAGNATAAKKAADDVVANAKQIADAVGRFYGADAGAAMLKLLAGHWGGVKAMTDADHAGDKAASAKAMQDLTANADAIAKFLSGANPNLPEAAVRGLVMTHVGHHSAQIGEIMKGDMQAEATTWKAMQAHMNTFADALADGIAKQFPAKAT</sequence>
<accession>A0ABP3TTF7</accession>
<evidence type="ECO:0000256" key="1">
    <source>
        <dbReference type="SAM" id="SignalP"/>
    </source>
</evidence>
<keyword evidence="1" id="KW-0732">Signal</keyword>
<evidence type="ECO:0000313" key="3">
    <source>
        <dbReference type="Proteomes" id="UP001501523"/>
    </source>
</evidence>
<name>A0ABP3TTF7_9GAMM</name>
<keyword evidence="3" id="KW-1185">Reference proteome</keyword>
<dbReference type="Proteomes" id="UP001501523">
    <property type="component" value="Unassembled WGS sequence"/>
</dbReference>
<feature type="signal peptide" evidence="1">
    <location>
        <begin position="1"/>
        <end position="26"/>
    </location>
</feature>
<dbReference type="EMBL" id="BAAAEU010000010">
    <property type="protein sequence ID" value="GAA0716295.1"/>
    <property type="molecule type" value="Genomic_DNA"/>
</dbReference>
<feature type="chain" id="PRO_5045359767" description="DUF305 domain-containing protein" evidence="1">
    <location>
        <begin position="27"/>
        <end position="222"/>
    </location>
</feature>
<evidence type="ECO:0000313" key="2">
    <source>
        <dbReference type="EMBL" id="GAA0716295.1"/>
    </source>
</evidence>
<reference evidence="3" key="1">
    <citation type="journal article" date="2019" name="Int. J. Syst. Evol. Microbiol.">
        <title>The Global Catalogue of Microorganisms (GCM) 10K type strain sequencing project: providing services to taxonomists for standard genome sequencing and annotation.</title>
        <authorList>
            <consortium name="The Broad Institute Genomics Platform"/>
            <consortium name="The Broad Institute Genome Sequencing Center for Infectious Disease"/>
            <person name="Wu L."/>
            <person name="Ma J."/>
        </authorList>
    </citation>
    <scope>NUCLEOTIDE SEQUENCE [LARGE SCALE GENOMIC DNA]</scope>
    <source>
        <strain evidence="3">JCM 15421</strain>
    </source>
</reference>
<organism evidence="2 3">
    <name type="scientific">Dokdonella soli</name>
    <dbReference type="NCBI Taxonomy" id="529810"/>
    <lineage>
        <taxon>Bacteria</taxon>
        <taxon>Pseudomonadati</taxon>
        <taxon>Pseudomonadota</taxon>
        <taxon>Gammaproteobacteria</taxon>
        <taxon>Lysobacterales</taxon>
        <taxon>Rhodanobacteraceae</taxon>
        <taxon>Dokdonella</taxon>
    </lineage>
</organism>
<protein>
    <recommendedName>
        <fullName evidence="4">DUF305 domain-containing protein</fullName>
    </recommendedName>
</protein>
<evidence type="ECO:0008006" key="4">
    <source>
        <dbReference type="Google" id="ProtNLM"/>
    </source>
</evidence>
<proteinExistence type="predicted"/>
<gene>
    <name evidence="2" type="ORF">GCM10009105_22590</name>
</gene>